<protein>
    <submittedName>
        <fullName evidence="5">YIL089W</fullName>
    </submittedName>
</protein>
<dbReference type="InterPro" id="IPR031427">
    <property type="entry name" value="DUF4668"/>
</dbReference>
<proteinExistence type="predicted"/>
<accession>J8PMH0</accession>
<evidence type="ECO:0000256" key="4">
    <source>
        <dbReference type="ARBA" id="ARBA00023136"/>
    </source>
</evidence>
<evidence type="ECO:0000313" key="5">
    <source>
        <dbReference type="EMBL" id="EJS43320.1"/>
    </source>
</evidence>
<dbReference type="Proteomes" id="UP000006968">
    <property type="component" value="Chromosome IX"/>
</dbReference>
<keyword evidence="6" id="KW-1185">Reference proteome</keyword>
<evidence type="ECO:0000313" key="6">
    <source>
        <dbReference type="Proteomes" id="UP000006968"/>
    </source>
</evidence>
<sequence>MENSREIESGIVVNPDESPRSKFFLIVEKLSKVADIVYVTDAFIIPPLYPLKERYPKVVQFAQVQSILDLISVLIFFTYEILLLGNSTFEKQFEREPKKCSKSVCSHCTGSKQHPNWFKIKHLLLCIGTSSFGIYSFVKIHQFFKTDDTVNLERLLWLFGWQLNALLNMKLFSFYGRELDAHSMPVGRNDDPFDKQPLLGSKMV</sequence>
<gene>
    <name evidence="5" type="ORF">SU7_1602</name>
</gene>
<dbReference type="OrthoDB" id="4040973at2759"/>
<keyword evidence="4" id="KW-0472">Membrane</keyword>
<name>J8PMH0_SACAR</name>
<dbReference type="HOGENOM" id="CLU_113423_0_0_1"/>
<evidence type="ECO:0000256" key="2">
    <source>
        <dbReference type="ARBA" id="ARBA00022692"/>
    </source>
</evidence>
<evidence type="ECO:0000256" key="3">
    <source>
        <dbReference type="ARBA" id="ARBA00022989"/>
    </source>
</evidence>
<evidence type="ECO:0000256" key="1">
    <source>
        <dbReference type="ARBA" id="ARBA00004141"/>
    </source>
</evidence>
<organism evidence="5 6">
    <name type="scientific">Saccharomyces arboricola (strain H-6 / AS 2.3317 / CBS 10644)</name>
    <name type="common">Yeast</name>
    <dbReference type="NCBI Taxonomy" id="1160507"/>
    <lineage>
        <taxon>Eukaryota</taxon>
        <taxon>Fungi</taxon>
        <taxon>Dikarya</taxon>
        <taxon>Ascomycota</taxon>
        <taxon>Saccharomycotina</taxon>
        <taxon>Saccharomycetes</taxon>
        <taxon>Saccharomycetales</taxon>
        <taxon>Saccharomycetaceae</taxon>
        <taxon>Saccharomyces</taxon>
    </lineage>
</organism>
<keyword evidence="3" id="KW-1133">Transmembrane helix</keyword>
<comment type="caution">
    <text evidence="5">The sequence shown here is derived from an EMBL/GenBank/DDBJ whole genome shotgun (WGS) entry which is preliminary data.</text>
</comment>
<comment type="subcellular location">
    <subcellularLocation>
        <location evidence="1">Membrane</location>
        <topology evidence="1">Multi-pass membrane protein</topology>
    </subcellularLocation>
</comment>
<keyword evidence="2" id="KW-0812">Transmembrane</keyword>
<reference evidence="5 6" key="1">
    <citation type="journal article" date="2013" name="BMC Genomics">
        <title>High quality de novo sequencing and assembly of the Saccharomyces arboricolus genome.</title>
        <authorList>
            <person name="Liti G."/>
            <person name="Nguyen Ba A.N."/>
            <person name="Blythe M."/>
            <person name="Mueller C.A."/>
            <person name="Bergstroem A."/>
            <person name="Cubillos F.A."/>
            <person name="Dafhnis-Calas F."/>
            <person name="Khoshraftar S."/>
            <person name="Malla S."/>
            <person name="Mehta N."/>
            <person name="Siow C.C."/>
            <person name="Warringer J."/>
            <person name="Moses A.M."/>
            <person name="Louis E.J."/>
            <person name="Nieduszynski C.A."/>
        </authorList>
    </citation>
    <scope>NUCLEOTIDE SEQUENCE [LARGE SCALE GENOMIC DNA]</scope>
    <source>
        <strain evidence="6">H-6 / AS 2.3317 / CBS 10644</strain>
    </source>
</reference>
<dbReference type="GO" id="GO:0016020">
    <property type="term" value="C:membrane"/>
    <property type="evidence" value="ECO:0007669"/>
    <property type="project" value="UniProtKB-SubCell"/>
</dbReference>
<dbReference type="Pfam" id="PF15701">
    <property type="entry name" value="DUF4668"/>
    <property type="match status" value="1"/>
</dbReference>
<dbReference type="AlphaFoldDB" id="J8PMH0"/>
<dbReference type="EMBL" id="ALIE01000104">
    <property type="protein sequence ID" value="EJS43320.1"/>
    <property type="molecule type" value="Genomic_DNA"/>
</dbReference>